<dbReference type="EMBL" id="CH700656">
    <property type="protein sequence ID" value="EDW26095.1"/>
    <property type="molecule type" value="Genomic_DNA"/>
</dbReference>
<dbReference type="GO" id="GO:0002230">
    <property type="term" value="P:positive regulation of defense response to virus by host"/>
    <property type="evidence" value="ECO:0007669"/>
    <property type="project" value="EnsemblMetazoa"/>
</dbReference>
<dbReference type="GO" id="GO:0007626">
    <property type="term" value="P:locomotory behavior"/>
    <property type="evidence" value="ECO:0007669"/>
    <property type="project" value="EnsemblMetazoa"/>
</dbReference>
<dbReference type="OrthoDB" id="416741at2759"/>
<dbReference type="GO" id="GO:0048471">
    <property type="term" value="C:perinuclear region of cytoplasm"/>
    <property type="evidence" value="ECO:0007669"/>
    <property type="project" value="EnsemblMetazoa"/>
</dbReference>
<dbReference type="GO" id="GO:0016442">
    <property type="term" value="C:RISC complex"/>
    <property type="evidence" value="ECO:0007669"/>
    <property type="project" value="EnsemblMetazoa"/>
</dbReference>
<dbReference type="SMR" id="B4ISJ9"/>
<protein>
    <submittedName>
        <fullName evidence="1">GL22934</fullName>
    </submittedName>
</protein>
<organism evidence="2">
    <name type="scientific">Drosophila persimilis</name>
    <name type="common">Fruit fly</name>
    <dbReference type="NCBI Taxonomy" id="7234"/>
    <lineage>
        <taxon>Eukaryota</taxon>
        <taxon>Metazoa</taxon>
        <taxon>Ecdysozoa</taxon>
        <taxon>Arthropoda</taxon>
        <taxon>Hexapoda</taxon>
        <taxon>Insecta</taxon>
        <taxon>Pterygota</taxon>
        <taxon>Neoptera</taxon>
        <taxon>Endopterygota</taxon>
        <taxon>Diptera</taxon>
        <taxon>Brachycera</taxon>
        <taxon>Muscomorpha</taxon>
        <taxon>Ephydroidea</taxon>
        <taxon>Drosophilidae</taxon>
        <taxon>Drosophila</taxon>
        <taxon>Sophophora</taxon>
    </lineage>
</organism>
<dbReference type="GO" id="GO:0016887">
    <property type="term" value="F:ATP hydrolysis activity"/>
    <property type="evidence" value="ECO:0007669"/>
    <property type="project" value="EnsemblMetazoa"/>
</dbReference>
<dbReference type="GO" id="GO:0110064">
    <property type="term" value="P:lncRNA catabolic process"/>
    <property type="evidence" value="ECO:0007669"/>
    <property type="project" value="EnsemblMetazoa"/>
</dbReference>
<dbReference type="GO" id="GO:0008186">
    <property type="term" value="F:ATP-dependent activity, acting on RNA"/>
    <property type="evidence" value="ECO:0007669"/>
    <property type="project" value="EnsemblMetazoa"/>
</dbReference>
<dbReference type="GO" id="GO:0009616">
    <property type="term" value="P:RNAi-mediated antiviral immune response"/>
    <property type="evidence" value="ECO:0007669"/>
    <property type="project" value="EnsemblMetazoa"/>
</dbReference>
<dbReference type="STRING" id="7234.B4ISJ9"/>
<dbReference type="GO" id="GO:0045752">
    <property type="term" value="P:positive regulation of Toll signaling pathway"/>
    <property type="evidence" value="ECO:0007669"/>
    <property type="project" value="EnsemblMetazoa"/>
</dbReference>
<proteinExistence type="predicted"/>
<dbReference type="GO" id="GO:0098795">
    <property type="term" value="P:global gene silencing by mRNA cleavage"/>
    <property type="evidence" value="ECO:0007669"/>
    <property type="project" value="EnsemblMetazoa"/>
</dbReference>
<dbReference type="GO" id="GO:0005634">
    <property type="term" value="C:nucleus"/>
    <property type="evidence" value="ECO:0007669"/>
    <property type="project" value="EnsemblMetazoa"/>
</dbReference>
<reference evidence="1 2" key="1">
    <citation type="journal article" date="2007" name="Nature">
        <title>Evolution of genes and genomes on the Drosophila phylogeny.</title>
        <authorList>
            <consortium name="Drosophila 12 Genomes Consortium"/>
            <person name="Clark A.G."/>
            <person name="Eisen M.B."/>
            <person name="Smith D.R."/>
            <person name="Bergman C.M."/>
            <person name="Oliver B."/>
            <person name="Markow T.A."/>
            <person name="Kaufman T.C."/>
            <person name="Kellis M."/>
            <person name="Gelbart W."/>
            <person name="Iyer V.N."/>
            <person name="Pollard D.A."/>
            <person name="Sackton T.B."/>
            <person name="Larracuente A.M."/>
            <person name="Singh N.D."/>
            <person name="Abad J.P."/>
            <person name="Abt D.N."/>
            <person name="Adryan B."/>
            <person name="Aguade M."/>
            <person name="Akashi H."/>
            <person name="Anderson W.W."/>
            <person name="Aquadro C.F."/>
            <person name="Ardell D.H."/>
            <person name="Arguello R."/>
            <person name="Artieri C.G."/>
            <person name="Barbash D.A."/>
            <person name="Barker D."/>
            <person name="Barsanti P."/>
            <person name="Batterham P."/>
            <person name="Batzoglou S."/>
            <person name="Begun D."/>
            <person name="Bhutkar A."/>
            <person name="Blanco E."/>
            <person name="Bosak S.A."/>
            <person name="Bradley R.K."/>
            <person name="Brand A.D."/>
            <person name="Brent M.R."/>
            <person name="Brooks A.N."/>
            <person name="Brown R.H."/>
            <person name="Butlin R.K."/>
            <person name="Caggese C."/>
            <person name="Calvi B.R."/>
            <person name="Bernardo de Carvalho A."/>
            <person name="Caspi A."/>
            <person name="Castrezana S."/>
            <person name="Celniker S.E."/>
            <person name="Chang J.L."/>
            <person name="Chapple C."/>
            <person name="Chatterji S."/>
            <person name="Chinwalla A."/>
            <person name="Civetta A."/>
            <person name="Clifton S.W."/>
            <person name="Comeron J.M."/>
            <person name="Costello J.C."/>
            <person name="Coyne J.A."/>
            <person name="Daub J."/>
            <person name="David R.G."/>
            <person name="Delcher A.L."/>
            <person name="Delehaunty K."/>
            <person name="Do C.B."/>
            <person name="Ebling H."/>
            <person name="Edwards K."/>
            <person name="Eickbush T."/>
            <person name="Evans J.D."/>
            <person name="Filipski A."/>
            <person name="Findeiss S."/>
            <person name="Freyhult E."/>
            <person name="Fulton L."/>
            <person name="Fulton R."/>
            <person name="Garcia A.C."/>
            <person name="Gardiner A."/>
            <person name="Garfield D.A."/>
            <person name="Garvin B.E."/>
            <person name="Gibson G."/>
            <person name="Gilbert D."/>
            <person name="Gnerre S."/>
            <person name="Godfrey J."/>
            <person name="Good R."/>
            <person name="Gotea V."/>
            <person name="Gravely B."/>
            <person name="Greenberg A.J."/>
            <person name="Griffiths-Jones S."/>
            <person name="Gross S."/>
            <person name="Guigo R."/>
            <person name="Gustafson E.A."/>
            <person name="Haerty W."/>
            <person name="Hahn M.W."/>
            <person name="Halligan D.L."/>
            <person name="Halpern A.L."/>
            <person name="Halter G.M."/>
            <person name="Han M.V."/>
            <person name="Heger A."/>
            <person name="Hillier L."/>
            <person name="Hinrichs A.S."/>
            <person name="Holmes I."/>
            <person name="Hoskins R.A."/>
            <person name="Hubisz M.J."/>
            <person name="Hultmark D."/>
            <person name="Huntley M.A."/>
            <person name="Jaffe D.B."/>
            <person name="Jagadeeshan S."/>
            <person name="Jeck W.R."/>
            <person name="Johnson J."/>
            <person name="Jones C.D."/>
            <person name="Jordan W.C."/>
            <person name="Karpen G.H."/>
            <person name="Kataoka E."/>
            <person name="Keightley P.D."/>
            <person name="Kheradpour P."/>
            <person name="Kirkness E.F."/>
            <person name="Koerich L.B."/>
            <person name="Kristiansen K."/>
            <person name="Kudrna D."/>
            <person name="Kulathinal R.J."/>
            <person name="Kumar S."/>
            <person name="Kwok R."/>
            <person name="Lander E."/>
            <person name="Langley C.H."/>
            <person name="Lapoint R."/>
            <person name="Lazzaro B.P."/>
            <person name="Lee S.J."/>
            <person name="Levesque L."/>
            <person name="Li R."/>
            <person name="Lin C.F."/>
            <person name="Lin M.F."/>
            <person name="Lindblad-Toh K."/>
            <person name="Llopart A."/>
            <person name="Long M."/>
            <person name="Low L."/>
            <person name="Lozovsky E."/>
            <person name="Lu J."/>
            <person name="Luo M."/>
            <person name="Machado C.A."/>
            <person name="Makalowski W."/>
            <person name="Marzo M."/>
            <person name="Matsuda M."/>
            <person name="Matzkin L."/>
            <person name="McAllister B."/>
            <person name="McBride C.S."/>
            <person name="McKernan B."/>
            <person name="McKernan K."/>
            <person name="Mendez-Lago M."/>
            <person name="Minx P."/>
            <person name="Mollenhauer M.U."/>
            <person name="Montooth K."/>
            <person name="Mount S.M."/>
            <person name="Mu X."/>
            <person name="Myers E."/>
            <person name="Negre B."/>
            <person name="Newfeld S."/>
            <person name="Nielsen R."/>
            <person name="Noor M.A."/>
            <person name="O'Grady P."/>
            <person name="Pachter L."/>
            <person name="Papaceit M."/>
            <person name="Parisi M.J."/>
            <person name="Parisi M."/>
            <person name="Parts L."/>
            <person name="Pedersen J.S."/>
            <person name="Pesole G."/>
            <person name="Phillippy A.M."/>
            <person name="Ponting C.P."/>
            <person name="Pop M."/>
            <person name="Porcelli D."/>
            <person name="Powell J.R."/>
            <person name="Prohaska S."/>
            <person name="Pruitt K."/>
            <person name="Puig M."/>
            <person name="Quesneville H."/>
            <person name="Ram K.R."/>
            <person name="Rand D."/>
            <person name="Rasmussen M.D."/>
            <person name="Reed L.K."/>
            <person name="Reenan R."/>
            <person name="Reily A."/>
            <person name="Remington K.A."/>
            <person name="Rieger T.T."/>
            <person name="Ritchie M.G."/>
            <person name="Robin C."/>
            <person name="Rogers Y.H."/>
            <person name="Rohde C."/>
            <person name="Rozas J."/>
            <person name="Rubenfield M.J."/>
            <person name="Ruiz A."/>
            <person name="Russo S."/>
            <person name="Salzberg S.L."/>
            <person name="Sanchez-Gracia A."/>
            <person name="Saranga D.J."/>
            <person name="Sato H."/>
            <person name="Schaeffer S.W."/>
            <person name="Schatz M.C."/>
            <person name="Schlenke T."/>
            <person name="Schwartz R."/>
            <person name="Segarra C."/>
            <person name="Singh R.S."/>
            <person name="Sirot L."/>
            <person name="Sirota M."/>
            <person name="Sisneros N.B."/>
            <person name="Smith C.D."/>
            <person name="Smith T.F."/>
            <person name="Spieth J."/>
            <person name="Stage D.E."/>
            <person name="Stark A."/>
            <person name="Stephan W."/>
            <person name="Strausberg R.L."/>
            <person name="Strempel S."/>
            <person name="Sturgill D."/>
            <person name="Sutton G."/>
            <person name="Sutton G.G."/>
            <person name="Tao W."/>
            <person name="Teichmann S."/>
            <person name="Tobari Y.N."/>
            <person name="Tomimura Y."/>
            <person name="Tsolas J.M."/>
            <person name="Valente V.L."/>
            <person name="Venter E."/>
            <person name="Venter J.C."/>
            <person name="Vicario S."/>
            <person name="Vieira F.G."/>
            <person name="Vilella A.J."/>
            <person name="Villasante A."/>
            <person name="Walenz B."/>
            <person name="Wang J."/>
            <person name="Wasserman M."/>
            <person name="Watts T."/>
            <person name="Wilson D."/>
            <person name="Wilson R.K."/>
            <person name="Wing R.A."/>
            <person name="Wolfner M.F."/>
            <person name="Wong A."/>
            <person name="Wong G.K."/>
            <person name="Wu C.I."/>
            <person name="Wu G."/>
            <person name="Yamamoto D."/>
            <person name="Yang H.P."/>
            <person name="Yang S.P."/>
            <person name="Yorke J.A."/>
            <person name="Yoshida K."/>
            <person name="Zdobnov E."/>
            <person name="Zhang P."/>
            <person name="Zhang Y."/>
            <person name="Zimin A.V."/>
            <person name="Baldwin J."/>
            <person name="Abdouelleil A."/>
            <person name="Abdulkadir J."/>
            <person name="Abebe A."/>
            <person name="Abera B."/>
            <person name="Abreu J."/>
            <person name="Acer S.C."/>
            <person name="Aftuck L."/>
            <person name="Alexander A."/>
            <person name="An P."/>
            <person name="Anderson E."/>
            <person name="Anderson S."/>
            <person name="Arachi H."/>
            <person name="Azer M."/>
            <person name="Bachantsang P."/>
            <person name="Barry A."/>
            <person name="Bayul T."/>
            <person name="Berlin A."/>
            <person name="Bessette D."/>
            <person name="Bloom T."/>
            <person name="Blye J."/>
            <person name="Boguslavskiy L."/>
            <person name="Bonnet C."/>
            <person name="Boukhgalter B."/>
            <person name="Bourzgui I."/>
            <person name="Brown A."/>
            <person name="Cahill P."/>
            <person name="Channer S."/>
            <person name="Cheshatsang Y."/>
            <person name="Chuda L."/>
            <person name="Citroen M."/>
            <person name="Collymore A."/>
            <person name="Cooke P."/>
            <person name="Costello M."/>
            <person name="D'Aco K."/>
            <person name="Daza R."/>
            <person name="De Haan G."/>
            <person name="DeGray S."/>
            <person name="DeMaso C."/>
            <person name="Dhargay N."/>
            <person name="Dooley K."/>
            <person name="Dooley E."/>
            <person name="Doricent M."/>
            <person name="Dorje P."/>
            <person name="Dorjee K."/>
            <person name="Dupes A."/>
            <person name="Elong R."/>
            <person name="Falk J."/>
            <person name="Farina A."/>
            <person name="Faro S."/>
            <person name="Ferguson D."/>
            <person name="Fisher S."/>
            <person name="Foley C.D."/>
            <person name="Franke A."/>
            <person name="Friedrich D."/>
            <person name="Gadbois L."/>
            <person name="Gearin G."/>
            <person name="Gearin C.R."/>
            <person name="Giannoukos G."/>
            <person name="Goode T."/>
            <person name="Graham J."/>
            <person name="Grandbois E."/>
            <person name="Grewal S."/>
            <person name="Gyaltsen K."/>
            <person name="Hafez N."/>
            <person name="Hagos B."/>
            <person name="Hall J."/>
            <person name="Henson C."/>
            <person name="Hollinger A."/>
            <person name="Honan T."/>
            <person name="Huard M.D."/>
            <person name="Hughes L."/>
            <person name="Hurhula B."/>
            <person name="Husby M.E."/>
            <person name="Kamat A."/>
            <person name="Kanga B."/>
            <person name="Kashin S."/>
            <person name="Khazanovich D."/>
            <person name="Kisner P."/>
            <person name="Lance K."/>
            <person name="Lara M."/>
            <person name="Lee W."/>
            <person name="Lennon N."/>
            <person name="Letendre F."/>
            <person name="LeVine R."/>
            <person name="Lipovsky A."/>
            <person name="Liu X."/>
            <person name="Liu J."/>
            <person name="Liu S."/>
            <person name="Lokyitsang T."/>
            <person name="Lokyitsang Y."/>
            <person name="Lubonja R."/>
            <person name="Lui A."/>
            <person name="MacDonald P."/>
            <person name="Magnisalis V."/>
            <person name="Maru K."/>
            <person name="Matthews C."/>
            <person name="McCusker W."/>
            <person name="McDonough S."/>
            <person name="Mehta T."/>
            <person name="Meldrim J."/>
            <person name="Meneus L."/>
            <person name="Mihai O."/>
            <person name="Mihalev A."/>
            <person name="Mihova T."/>
            <person name="Mittelman R."/>
            <person name="Mlenga V."/>
            <person name="Montmayeur A."/>
            <person name="Mulrain L."/>
            <person name="Navidi A."/>
            <person name="Naylor J."/>
            <person name="Negash T."/>
            <person name="Nguyen T."/>
            <person name="Nguyen N."/>
            <person name="Nicol R."/>
            <person name="Norbu C."/>
            <person name="Norbu N."/>
            <person name="Novod N."/>
            <person name="O'Neill B."/>
            <person name="Osman S."/>
            <person name="Markiewicz E."/>
            <person name="Oyono O.L."/>
            <person name="Patti C."/>
            <person name="Phunkhang P."/>
            <person name="Pierre F."/>
            <person name="Priest M."/>
            <person name="Raghuraman S."/>
            <person name="Rege F."/>
            <person name="Reyes R."/>
            <person name="Rise C."/>
            <person name="Rogov P."/>
            <person name="Ross K."/>
            <person name="Ryan E."/>
            <person name="Settipalli S."/>
            <person name="Shea T."/>
            <person name="Sherpa N."/>
            <person name="Shi L."/>
            <person name="Shih D."/>
            <person name="Sparrow T."/>
            <person name="Spaulding J."/>
            <person name="Stalker J."/>
            <person name="Stange-Thomann N."/>
            <person name="Stavropoulos S."/>
            <person name="Stone C."/>
            <person name="Strader C."/>
            <person name="Tesfaye S."/>
            <person name="Thomson T."/>
            <person name="Thoulutsang Y."/>
            <person name="Thoulutsang D."/>
            <person name="Topham K."/>
            <person name="Topping I."/>
            <person name="Tsamla T."/>
            <person name="Vassiliev H."/>
            <person name="Vo A."/>
            <person name="Wangchuk T."/>
            <person name="Wangdi T."/>
            <person name="Weiand M."/>
            <person name="Wilkinson J."/>
            <person name="Wilson A."/>
            <person name="Yadav S."/>
            <person name="Young G."/>
            <person name="Yu Q."/>
            <person name="Zembek L."/>
            <person name="Zhong D."/>
            <person name="Zimmer A."/>
            <person name="Zwirko Z."/>
            <person name="Jaffe D.B."/>
            <person name="Alvarez P."/>
            <person name="Brockman W."/>
            <person name="Butler J."/>
            <person name="Chin C."/>
            <person name="Gnerre S."/>
            <person name="Grabherr M."/>
            <person name="Kleber M."/>
            <person name="Mauceli E."/>
            <person name="MacCallum I."/>
        </authorList>
    </citation>
    <scope>NUCLEOTIDE SEQUENCE [LARGE SCALE GENOMIC DNA]</scope>
    <source>
        <strain evidence="2">MSH-3 / Tucson 14011-0111.49</strain>
    </source>
</reference>
<dbReference type="GO" id="GO:0030422">
    <property type="term" value="P:siRNA processing"/>
    <property type="evidence" value="ECO:0007669"/>
    <property type="project" value="EnsemblMetazoa"/>
</dbReference>
<dbReference type="GO" id="GO:0003730">
    <property type="term" value="F:mRNA 3'-UTR binding"/>
    <property type="evidence" value="ECO:0007669"/>
    <property type="project" value="EnsemblMetazoa"/>
</dbReference>
<dbReference type="GO" id="GO:0031507">
    <property type="term" value="P:heterochromatin formation"/>
    <property type="evidence" value="ECO:0007669"/>
    <property type="project" value="EnsemblMetazoa"/>
</dbReference>
<dbReference type="GO" id="GO:0035197">
    <property type="term" value="F:siRNA binding"/>
    <property type="evidence" value="ECO:0007669"/>
    <property type="project" value="EnsemblMetazoa"/>
</dbReference>
<dbReference type="GO" id="GO:0009047">
    <property type="term" value="P:dosage compensation by hyperactivation of X chromosome"/>
    <property type="evidence" value="ECO:0007669"/>
    <property type="project" value="EnsemblMetazoa"/>
</dbReference>
<feature type="non-terminal residue" evidence="1">
    <location>
        <position position="1"/>
    </location>
</feature>
<dbReference type="HOGENOM" id="CLU_2874247_0_0_1"/>
<dbReference type="AlphaFoldDB" id="B4ISJ9"/>
<keyword evidence="2" id="KW-1185">Reference proteome</keyword>
<gene>
    <name evidence="1" type="primary">Dper\GL22934</name>
    <name evidence="1" type="ORF">Dper_GL22934</name>
</gene>
<dbReference type="GO" id="GO:0098586">
    <property type="term" value="P:cellular response to virus"/>
    <property type="evidence" value="ECO:0007669"/>
    <property type="project" value="EnsemblMetazoa"/>
</dbReference>
<evidence type="ECO:0000313" key="2">
    <source>
        <dbReference type="Proteomes" id="UP000008744"/>
    </source>
</evidence>
<dbReference type="GO" id="GO:0070922">
    <property type="term" value="P:RISC complex assembly"/>
    <property type="evidence" value="ECO:0007669"/>
    <property type="project" value="EnsemblMetazoa"/>
</dbReference>
<accession>B4ISJ9</accession>
<sequence>EPQLERNDYTEHILDNMLSGRNYASMKRKLRPPLWMMPLCCIQSPLHVQVREHPRDLVIANAEQ</sequence>
<name>B4ISJ9_DROPE</name>
<dbReference type="GO" id="GO:0070578">
    <property type="term" value="C:RISC-loading complex"/>
    <property type="evidence" value="ECO:0007669"/>
    <property type="project" value="EnsemblMetazoa"/>
</dbReference>
<dbReference type="GO" id="GO:0045089">
    <property type="term" value="P:positive regulation of innate immune response"/>
    <property type="evidence" value="ECO:0007669"/>
    <property type="project" value="EnsemblMetazoa"/>
</dbReference>
<dbReference type="GO" id="GO:0009597">
    <property type="term" value="P:detection of virus"/>
    <property type="evidence" value="ECO:0007669"/>
    <property type="project" value="EnsemblMetazoa"/>
</dbReference>
<dbReference type="Proteomes" id="UP000008744">
    <property type="component" value="Unassembled WGS sequence"/>
</dbReference>
<evidence type="ECO:0000313" key="1">
    <source>
        <dbReference type="EMBL" id="EDW26095.1"/>
    </source>
</evidence>
<dbReference type="GO" id="GO:0004525">
    <property type="term" value="F:ribonuclease III activity"/>
    <property type="evidence" value="ECO:0007669"/>
    <property type="project" value="EnsemblMetazoa"/>
</dbReference>